<keyword evidence="9" id="KW-1185">Reference proteome</keyword>
<dbReference type="STRING" id="1081109.A0A166UFK4"/>
<evidence type="ECO:0000313" key="8">
    <source>
        <dbReference type="EMBL" id="OAA32444.1"/>
    </source>
</evidence>
<organism evidence="8 9">
    <name type="scientific">Moelleriella libera RCEF 2490</name>
    <dbReference type="NCBI Taxonomy" id="1081109"/>
    <lineage>
        <taxon>Eukaryota</taxon>
        <taxon>Fungi</taxon>
        <taxon>Dikarya</taxon>
        <taxon>Ascomycota</taxon>
        <taxon>Pezizomycotina</taxon>
        <taxon>Sordariomycetes</taxon>
        <taxon>Hypocreomycetidae</taxon>
        <taxon>Hypocreales</taxon>
        <taxon>Clavicipitaceae</taxon>
        <taxon>Moelleriella</taxon>
    </lineage>
</organism>
<dbReference type="InterPro" id="IPR050562">
    <property type="entry name" value="FAD_mOase_fung"/>
</dbReference>
<dbReference type="SUPFAM" id="SSF51905">
    <property type="entry name" value="FAD/NAD(P)-binding domain"/>
    <property type="match status" value="1"/>
</dbReference>
<dbReference type="EMBL" id="AZGY01000002">
    <property type="protein sequence ID" value="OAA32444.1"/>
    <property type="molecule type" value="Genomic_DNA"/>
</dbReference>
<evidence type="ECO:0000256" key="1">
    <source>
        <dbReference type="ARBA" id="ARBA00001974"/>
    </source>
</evidence>
<comment type="cofactor">
    <cofactor evidence="1">
        <name>FAD</name>
        <dbReference type="ChEBI" id="CHEBI:57692"/>
    </cofactor>
</comment>
<protein>
    <submittedName>
        <fullName evidence="8">Monooxygenase, FAD-binding protein</fullName>
    </submittedName>
</protein>
<evidence type="ECO:0000256" key="4">
    <source>
        <dbReference type="ARBA" id="ARBA00022827"/>
    </source>
</evidence>
<keyword evidence="6 8" id="KW-0503">Monooxygenase</keyword>
<dbReference type="Pfam" id="PF01494">
    <property type="entry name" value="FAD_binding_3"/>
    <property type="match status" value="1"/>
</dbReference>
<gene>
    <name evidence="8" type="ORF">AAL_01776</name>
</gene>
<keyword evidence="5" id="KW-0560">Oxidoreductase</keyword>
<accession>A0A166UFK4</accession>
<keyword evidence="3" id="KW-0285">Flavoprotein</keyword>
<dbReference type="PRINTS" id="PR00420">
    <property type="entry name" value="RNGMNOXGNASE"/>
</dbReference>
<dbReference type="GO" id="GO:0071949">
    <property type="term" value="F:FAD binding"/>
    <property type="evidence" value="ECO:0007669"/>
    <property type="project" value="InterPro"/>
</dbReference>
<dbReference type="AlphaFoldDB" id="A0A166UFK4"/>
<comment type="caution">
    <text evidence="8">The sequence shown here is derived from an EMBL/GenBank/DDBJ whole genome shotgun (WGS) entry which is preliminary data.</text>
</comment>
<dbReference type="PANTHER" id="PTHR47356:SF2">
    <property type="entry name" value="FAD-BINDING DOMAIN-CONTAINING PROTEIN-RELATED"/>
    <property type="match status" value="1"/>
</dbReference>
<name>A0A166UFK4_9HYPO</name>
<evidence type="ECO:0000256" key="5">
    <source>
        <dbReference type="ARBA" id="ARBA00023002"/>
    </source>
</evidence>
<evidence type="ECO:0000256" key="3">
    <source>
        <dbReference type="ARBA" id="ARBA00022630"/>
    </source>
</evidence>
<dbReference type="OrthoDB" id="2431938at2759"/>
<comment type="similarity">
    <text evidence="2">Belongs to the paxM FAD-dependent monooxygenase family.</text>
</comment>
<keyword evidence="4" id="KW-0274">FAD</keyword>
<dbReference type="GO" id="GO:0004497">
    <property type="term" value="F:monooxygenase activity"/>
    <property type="evidence" value="ECO:0007669"/>
    <property type="project" value="UniProtKB-KW"/>
</dbReference>
<dbReference type="Proteomes" id="UP000078544">
    <property type="component" value="Unassembled WGS sequence"/>
</dbReference>
<evidence type="ECO:0000256" key="6">
    <source>
        <dbReference type="ARBA" id="ARBA00023033"/>
    </source>
</evidence>
<feature type="domain" description="FAD-binding" evidence="7">
    <location>
        <begin position="4"/>
        <end position="329"/>
    </location>
</feature>
<proteinExistence type="inferred from homology"/>
<reference evidence="8 9" key="1">
    <citation type="journal article" date="2016" name="Genome Biol. Evol.">
        <title>Divergent and convergent evolution of fungal pathogenicity.</title>
        <authorList>
            <person name="Shang Y."/>
            <person name="Xiao G."/>
            <person name="Zheng P."/>
            <person name="Cen K."/>
            <person name="Zhan S."/>
            <person name="Wang C."/>
        </authorList>
    </citation>
    <scope>NUCLEOTIDE SEQUENCE [LARGE SCALE GENOMIC DNA]</scope>
    <source>
        <strain evidence="8 9">RCEF 2490</strain>
    </source>
</reference>
<sequence length="413" mass="45146">MAFKVIIIGGGPVGLFLANALQASGIDYLLFEKRDTVPPATAFGIFLWPQVTRMMHQLGLFESLQKVSHPMTGLIHSAPTGEALSADKNFSRASKTHGYPVVVTDRGSLARVLLGGIQNPEERIYTGKQLTNIVTQQQGVIAEFSDGSSYAGSIVVGADGIWSTVRDQIRQHTPEGLFLDNPYQAAYRGIFGRAPLVEGITSGQGIEVHGDGWLIQAFPSQKEIHMFIYKSIEPTTEKVRFSSNVSDKLIEEFADVRLTEKIAFKDLWDKRFAQGIANFEEGVAEMWHWDRIALVGDAAHKISPKQGVAANVGMESAACLTNKLAALLQSNPQPSTQEVSKAFGAYQGELEGKVTTWQRLSRFNLDSAVFKSGPRLDAIGAMAARVPGIVSRSIKLEKVPFGHQNASEMPWVF</sequence>
<dbReference type="InterPro" id="IPR002938">
    <property type="entry name" value="FAD-bd"/>
</dbReference>
<dbReference type="Gene3D" id="3.50.50.60">
    <property type="entry name" value="FAD/NAD(P)-binding domain"/>
    <property type="match status" value="1"/>
</dbReference>
<dbReference type="PANTHER" id="PTHR47356">
    <property type="entry name" value="FAD-DEPENDENT MONOOXYGENASE ASQG-RELATED"/>
    <property type="match status" value="1"/>
</dbReference>
<evidence type="ECO:0000259" key="7">
    <source>
        <dbReference type="Pfam" id="PF01494"/>
    </source>
</evidence>
<evidence type="ECO:0000256" key="2">
    <source>
        <dbReference type="ARBA" id="ARBA00007992"/>
    </source>
</evidence>
<dbReference type="InterPro" id="IPR036188">
    <property type="entry name" value="FAD/NAD-bd_sf"/>
</dbReference>
<evidence type="ECO:0000313" key="9">
    <source>
        <dbReference type="Proteomes" id="UP000078544"/>
    </source>
</evidence>